<name>A0ABU7PHG2_9ACTN</name>
<dbReference type="InterPro" id="IPR032710">
    <property type="entry name" value="NTF2-like_dom_sf"/>
</dbReference>
<proteinExistence type="predicted"/>
<gene>
    <name evidence="2" type="ORF">V2S66_25150</name>
</gene>
<dbReference type="InterPro" id="IPR027843">
    <property type="entry name" value="DUF4440"/>
</dbReference>
<sequence length="154" mass="16447">MTTSALTSSVGDLAADPEKAAACSVVSRVNAAWDKNDAEEFAAVYAEDATLILSGDRFFEGRQHIAEELALSFKGPHKGTRLLADVVSFHWIAPGLAAIVTEGGVIAPGEDTFIWDRALRATWVAAKQENGEYLVTAYQNGRRADGALKGEGEH</sequence>
<accession>A0ABU7PHG2</accession>
<dbReference type="Pfam" id="PF14534">
    <property type="entry name" value="DUF4440"/>
    <property type="match status" value="1"/>
</dbReference>
<dbReference type="NCBIfam" id="TIGR02246">
    <property type="entry name" value="SgcJ/EcaC family oxidoreductase"/>
    <property type="match status" value="1"/>
</dbReference>
<feature type="domain" description="DUF4440" evidence="1">
    <location>
        <begin position="25"/>
        <end position="132"/>
    </location>
</feature>
<organism evidence="2 3">
    <name type="scientific">Actinacidiphila polyblastidii</name>
    <dbReference type="NCBI Taxonomy" id="3110430"/>
    <lineage>
        <taxon>Bacteria</taxon>
        <taxon>Bacillati</taxon>
        <taxon>Actinomycetota</taxon>
        <taxon>Actinomycetes</taxon>
        <taxon>Kitasatosporales</taxon>
        <taxon>Streptomycetaceae</taxon>
        <taxon>Actinacidiphila</taxon>
    </lineage>
</organism>
<keyword evidence="3" id="KW-1185">Reference proteome</keyword>
<evidence type="ECO:0000313" key="3">
    <source>
        <dbReference type="Proteomes" id="UP001344658"/>
    </source>
</evidence>
<evidence type="ECO:0000259" key="1">
    <source>
        <dbReference type="Pfam" id="PF14534"/>
    </source>
</evidence>
<protein>
    <submittedName>
        <fullName evidence="2">SgcJ/EcaC family oxidoreductase</fullName>
    </submittedName>
</protein>
<evidence type="ECO:0000313" key="2">
    <source>
        <dbReference type="EMBL" id="MEE4545244.1"/>
    </source>
</evidence>
<dbReference type="Gene3D" id="3.10.450.50">
    <property type="match status" value="1"/>
</dbReference>
<reference evidence="2 3" key="1">
    <citation type="submission" date="2023-12" db="EMBL/GenBank/DDBJ databases">
        <title>Streptomyces sp. V4-01.</title>
        <authorList>
            <person name="Somphong A."/>
            <person name="Phongsopitanun W."/>
        </authorList>
    </citation>
    <scope>NUCLEOTIDE SEQUENCE [LARGE SCALE GENOMIC DNA]</scope>
    <source>
        <strain evidence="2 3">V4-01</strain>
    </source>
</reference>
<dbReference type="SUPFAM" id="SSF54427">
    <property type="entry name" value="NTF2-like"/>
    <property type="match status" value="1"/>
</dbReference>
<dbReference type="EMBL" id="JAZEWV010000026">
    <property type="protein sequence ID" value="MEE4545244.1"/>
    <property type="molecule type" value="Genomic_DNA"/>
</dbReference>
<dbReference type="RefSeq" id="WP_330798679.1">
    <property type="nucleotide sequence ID" value="NZ_JAZEWV010000026.1"/>
</dbReference>
<dbReference type="Proteomes" id="UP001344658">
    <property type="component" value="Unassembled WGS sequence"/>
</dbReference>
<comment type="caution">
    <text evidence="2">The sequence shown here is derived from an EMBL/GenBank/DDBJ whole genome shotgun (WGS) entry which is preliminary data.</text>
</comment>
<dbReference type="InterPro" id="IPR011944">
    <property type="entry name" value="Steroid_delta5-4_isomerase"/>
</dbReference>